<dbReference type="STRING" id="768706.Desor_2876"/>
<dbReference type="AlphaFoldDB" id="G7WFG3"/>
<gene>
    <name evidence="4" type="ordered locus">Desor_2876</name>
</gene>
<dbReference type="PROSITE" id="PS50995">
    <property type="entry name" value="HTH_MARR_2"/>
    <property type="match status" value="1"/>
</dbReference>
<evidence type="ECO:0000313" key="4">
    <source>
        <dbReference type="EMBL" id="AET68406.1"/>
    </source>
</evidence>
<dbReference type="CDD" id="cd00090">
    <property type="entry name" value="HTH_ARSR"/>
    <property type="match status" value="1"/>
</dbReference>
<sequence length="309" mass="36406">MNAINTQLVHTIRKFNRFYTNILGLLDRHMLESDFSLSEARILYEIRHIENCTAKRLREELRIDAGYLSRILKRFEKEGLIYREQSAEDGRLYYLYPTEYGKETMAKLDERSNQQILEMIRELGEEKQKNLVQSMQGIESALARDSFKNNKFTLRSDLQPGDVGQLIHLHGRIYADECGYNHFFEGYVCKTFYNFFENYSPNKDRFWFAELNGEMIGAIAIVGHSAEKAQLRWFILRPEYRGVGIGQKMLKEALQYSREKGYKTLFLENTEDQQKAIKMYTKAGFRKVSAHENHAWGKDLIEQTFELNL</sequence>
<dbReference type="InterPro" id="IPR050769">
    <property type="entry name" value="NAT_camello-type"/>
</dbReference>
<dbReference type="eggNOG" id="COG1846">
    <property type="taxonomic scope" value="Bacteria"/>
</dbReference>
<dbReference type="eggNOG" id="COG0456">
    <property type="taxonomic scope" value="Bacteria"/>
</dbReference>
<keyword evidence="5" id="KW-1185">Reference proteome</keyword>
<dbReference type="SUPFAM" id="SSF46785">
    <property type="entry name" value="Winged helix' DNA-binding domain"/>
    <property type="match status" value="1"/>
</dbReference>
<dbReference type="PATRIC" id="fig|768706.3.peg.2886"/>
<dbReference type="KEGG" id="dor:Desor_2876"/>
<dbReference type="SUPFAM" id="SSF55729">
    <property type="entry name" value="Acyl-CoA N-acyltransferases (Nat)"/>
    <property type="match status" value="1"/>
</dbReference>
<dbReference type="PANTHER" id="PTHR13947:SF37">
    <property type="entry name" value="LD18367P"/>
    <property type="match status" value="1"/>
</dbReference>
<evidence type="ECO:0000313" key="5">
    <source>
        <dbReference type="Proteomes" id="UP000006346"/>
    </source>
</evidence>
<dbReference type="PANTHER" id="PTHR13947">
    <property type="entry name" value="GNAT FAMILY N-ACETYLTRANSFERASE"/>
    <property type="match status" value="1"/>
</dbReference>
<proteinExistence type="predicted"/>
<keyword evidence="1" id="KW-0808">Transferase</keyword>
<feature type="domain" description="HTH marR-type" evidence="2">
    <location>
        <begin position="5"/>
        <end position="140"/>
    </location>
</feature>
<dbReference type="InterPro" id="IPR011991">
    <property type="entry name" value="ArsR-like_HTH"/>
</dbReference>
<evidence type="ECO:0000256" key="1">
    <source>
        <dbReference type="ARBA" id="ARBA00022679"/>
    </source>
</evidence>
<dbReference type="GO" id="GO:0008080">
    <property type="term" value="F:N-acetyltransferase activity"/>
    <property type="evidence" value="ECO:0007669"/>
    <property type="project" value="InterPro"/>
</dbReference>
<dbReference type="EMBL" id="CP003108">
    <property type="protein sequence ID" value="AET68406.1"/>
    <property type="molecule type" value="Genomic_DNA"/>
</dbReference>
<dbReference type="Gene3D" id="3.40.630.30">
    <property type="match status" value="1"/>
</dbReference>
<feature type="domain" description="N-acetyltransferase" evidence="3">
    <location>
        <begin position="153"/>
        <end position="306"/>
    </location>
</feature>
<dbReference type="InterPro" id="IPR016181">
    <property type="entry name" value="Acyl_CoA_acyltransferase"/>
</dbReference>
<dbReference type="SMART" id="SM00347">
    <property type="entry name" value="HTH_MARR"/>
    <property type="match status" value="1"/>
</dbReference>
<evidence type="ECO:0000259" key="3">
    <source>
        <dbReference type="PROSITE" id="PS51186"/>
    </source>
</evidence>
<dbReference type="Gene3D" id="1.10.10.10">
    <property type="entry name" value="Winged helix-like DNA-binding domain superfamily/Winged helix DNA-binding domain"/>
    <property type="match status" value="1"/>
</dbReference>
<dbReference type="InterPro" id="IPR036390">
    <property type="entry name" value="WH_DNA-bd_sf"/>
</dbReference>
<dbReference type="InterPro" id="IPR000182">
    <property type="entry name" value="GNAT_dom"/>
</dbReference>
<accession>G7WFG3</accession>
<dbReference type="HOGENOM" id="CLU_065219_0_0_9"/>
<reference evidence="4 5" key="2">
    <citation type="journal article" date="2012" name="J. Bacteriol.">
        <title>Complete genome sequences of Desulfosporosinus orientis DSM765T, Desulfosporosinus youngiae DSM17734T, Desulfosporosinus meridiei DSM13257T, and Desulfosporosinus acidiphilus DSM22704T.</title>
        <authorList>
            <person name="Pester M."/>
            <person name="Brambilla E."/>
            <person name="Alazard D."/>
            <person name="Rattei T."/>
            <person name="Weinmaier T."/>
            <person name="Han J."/>
            <person name="Lucas S."/>
            <person name="Lapidus A."/>
            <person name="Cheng J.F."/>
            <person name="Goodwin L."/>
            <person name="Pitluck S."/>
            <person name="Peters L."/>
            <person name="Ovchinnikova G."/>
            <person name="Teshima H."/>
            <person name="Detter J.C."/>
            <person name="Han C.S."/>
            <person name="Tapia R."/>
            <person name="Land M.L."/>
            <person name="Hauser L."/>
            <person name="Kyrpides N.C."/>
            <person name="Ivanova N.N."/>
            <person name="Pagani I."/>
            <person name="Huntmann M."/>
            <person name="Wei C.L."/>
            <person name="Davenport K.W."/>
            <person name="Daligault H."/>
            <person name="Chain P.S."/>
            <person name="Chen A."/>
            <person name="Mavromatis K."/>
            <person name="Markowitz V."/>
            <person name="Szeto E."/>
            <person name="Mikhailova N."/>
            <person name="Pati A."/>
            <person name="Wagner M."/>
            <person name="Woyke T."/>
            <person name="Ollivier B."/>
            <person name="Klenk H.P."/>
            <person name="Spring S."/>
            <person name="Loy A."/>
        </authorList>
    </citation>
    <scope>NUCLEOTIDE SEQUENCE [LARGE SCALE GENOMIC DNA]</scope>
    <source>
        <strain evidence="5">ATCC 19365 / DSM 765 / NCIMB 8382 / VKM B-1628</strain>
    </source>
</reference>
<dbReference type="InterPro" id="IPR036388">
    <property type="entry name" value="WH-like_DNA-bd_sf"/>
</dbReference>
<dbReference type="Pfam" id="PF00583">
    <property type="entry name" value="Acetyltransf_1"/>
    <property type="match status" value="1"/>
</dbReference>
<dbReference type="Pfam" id="PF01047">
    <property type="entry name" value="MarR"/>
    <property type="match status" value="1"/>
</dbReference>
<organism evidence="4 5">
    <name type="scientific">Desulfosporosinus orientis (strain ATCC 19365 / DSM 765 / NCIMB 8382 / VKM B-1628 / Singapore I)</name>
    <name type="common">Desulfotomaculum orientis</name>
    <dbReference type="NCBI Taxonomy" id="768706"/>
    <lineage>
        <taxon>Bacteria</taxon>
        <taxon>Bacillati</taxon>
        <taxon>Bacillota</taxon>
        <taxon>Clostridia</taxon>
        <taxon>Eubacteriales</taxon>
        <taxon>Desulfitobacteriaceae</taxon>
        <taxon>Desulfosporosinus</taxon>
    </lineage>
</organism>
<dbReference type="PROSITE" id="PS51186">
    <property type="entry name" value="GNAT"/>
    <property type="match status" value="1"/>
</dbReference>
<dbReference type="RefSeq" id="WP_014185214.1">
    <property type="nucleotide sequence ID" value="NC_016584.1"/>
</dbReference>
<name>G7WFG3_DESOD</name>
<dbReference type="GO" id="GO:0003700">
    <property type="term" value="F:DNA-binding transcription factor activity"/>
    <property type="evidence" value="ECO:0007669"/>
    <property type="project" value="InterPro"/>
</dbReference>
<reference evidence="5" key="1">
    <citation type="submission" date="2011-11" db="EMBL/GenBank/DDBJ databases">
        <title>Complete sequence of Desulfosporosinus orientis DSM 765.</title>
        <authorList>
            <person name="Lucas S."/>
            <person name="Han J."/>
            <person name="Lapidus A."/>
            <person name="Cheng J.-F."/>
            <person name="Goodwin L."/>
            <person name="Pitluck S."/>
            <person name="Peters L."/>
            <person name="Ovchinnikova G."/>
            <person name="Teshima H."/>
            <person name="Detter J.C."/>
            <person name="Han C."/>
            <person name="Tapia R."/>
            <person name="Land M."/>
            <person name="Hauser L."/>
            <person name="Kyrpides N."/>
            <person name="Ivanova N."/>
            <person name="Pagani I."/>
            <person name="Pester M."/>
            <person name="Spring S."/>
            <person name="Ollivier B."/>
            <person name="Rattei T."/>
            <person name="Klenk H.-P."/>
            <person name="Wagner M."/>
            <person name="Loy A."/>
            <person name="Woyke T."/>
        </authorList>
    </citation>
    <scope>NUCLEOTIDE SEQUENCE [LARGE SCALE GENOMIC DNA]</scope>
    <source>
        <strain evidence="5">ATCC 19365 / DSM 765 / NCIMB 8382 / VKM B-1628</strain>
    </source>
</reference>
<dbReference type="CDD" id="cd04301">
    <property type="entry name" value="NAT_SF"/>
    <property type="match status" value="1"/>
</dbReference>
<dbReference type="Proteomes" id="UP000006346">
    <property type="component" value="Chromosome"/>
</dbReference>
<dbReference type="InterPro" id="IPR000835">
    <property type="entry name" value="HTH_MarR-typ"/>
</dbReference>
<protein>
    <submittedName>
        <fullName evidence="4">Transcriptional regulator</fullName>
    </submittedName>
</protein>
<evidence type="ECO:0000259" key="2">
    <source>
        <dbReference type="PROSITE" id="PS50995"/>
    </source>
</evidence>
<dbReference type="OrthoDB" id="5419426at2"/>